<dbReference type="PROSITE" id="PS50109">
    <property type="entry name" value="HIS_KIN"/>
    <property type="match status" value="1"/>
</dbReference>
<dbReference type="InterPro" id="IPR004358">
    <property type="entry name" value="Sig_transdc_His_kin-like_C"/>
</dbReference>
<keyword evidence="14" id="KW-1185">Reference proteome</keyword>
<dbReference type="Pfam" id="PF00072">
    <property type="entry name" value="Response_reg"/>
    <property type="match status" value="1"/>
</dbReference>
<comment type="caution">
    <text evidence="13">The sequence shown here is derived from an EMBL/GenBank/DDBJ whole genome shotgun (WGS) entry which is preliminary data.</text>
</comment>
<dbReference type="CDD" id="cd16922">
    <property type="entry name" value="HATPase_EvgS-ArcB-TorS-like"/>
    <property type="match status" value="1"/>
</dbReference>
<dbReference type="PROSITE" id="PS50110">
    <property type="entry name" value="RESPONSE_REGULATORY"/>
    <property type="match status" value="1"/>
</dbReference>
<dbReference type="Pfam" id="PF00512">
    <property type="entry name" value="HisKA"/>
    <property type="match status" value="1"/>
</dbReference>
<dbReference type="PROSITE" id="PS50885">
    <property type="entry name" value="HAMP"/>
    <property type="match status" value="1"/>
</dbReference>
<dbReference type="EC" id="2.7.13.3" evidence="3"/>
<keyword evidence="5" id="KW-0808">Transferase</keyword>
<dbReference type="SUPFAM" id="SSF47384">
    <property type="entry name" value="Homodimeric domain of signal transducing histidine kinase"/>
    <property type="match status" value="1"/>
</dbReference>
<dbReference type="PRINTS" id="PR00344">
    <property type="entry name" value="BCTRLSENSOR"/>
</dbReference>
<dbReference type="Gene3D" id="3.40.50.2300">
    <property type="match status" value="1"/>
</dbReference>
<keyword evidence="9" id="KW-1133">Transmembrane helix</keyword>
<feature type="domain" description="HAMP" evidence="12">
    <location>
        <begin position="212"/>
        <end position="270"/>
    </location>
</feature>
<feature type="coiled-coil region" evidence="8">
    <location>
        <begin position="262"/>
        <end position="289"/>
    </location>
</feature>
<evidence type="ECO:0000256" key="9">
    <source>
        <dbReference type="SAM" id="Phobius"/>
    </source>
</evidence>
<keyword evidence="8" id="KW-0175">Coiled coil</keyword>
<dbReference type="SMART" id="SM00448">
    <property type="entry name" value="REC"/>
    <property type="match status" value="1"/>
</dbReference>
<keyword evidence="6" id="KW-0418">Kinase</keyword>
<dbReference type="PANTHER" id="PTHR43047:SF78">
    <property type="entry name" value="SENSORY_REGULATORY PROTEIN RPFC"/>
    <property type="match status" value="1"/>
</dbReference>
<dbReference type="InterPro" id="IPR036890">
    <property type="entry name" value="HATPase_C_sf"/>
</dbReference>
<dbReference type="Gene3D" id="6.10.340.10">
    <property type="match status" value="1"/>
</dbReference>
<evidence type="ECO:0000256" key="5">
    <source>
        <dbReference type="ARBA" id="ARBA00022679"/>
    </source>
</evidence>
<dbReference type="GO" id="GO:0016020">
    <property type="term" value="C:membrane"/>
    <property type="evidence" value="ECO:0007669"/>
    <property type="project" value="UniProtKB-SubCell"/>
</dbReference>
<dbReference type="AlphaFoldDB" id="A0A418ST75"/>
<dbReference type="SMART" id="SM00388">
    <property type="entry name" value="HisKA"/>
    <property type="match status" value="1"/>
</dbReference>
<proteinExistence type="predicted"/>
<evidence type="ECO:0000256" key="8">
    <source>
        <dbReference type="SAM" id="Coils"/>
    </source>
</evidence>
<evidence type="ECO:0000259" key="11">
    <source>
        <dbReference type="PROSITE" id="PS50110"/>
    </source>
</evidence>
<dbReference type="Pfam" id="PF02518">
    <property type="entry name" value="HATPase_c"/>
    <property type="match status" value="1"/>
</dbReference>
<comment type="catalytic activity">
    <reaction evidence="1">
        <text>ATP + protein L-histidine = ADP + protein N-phospho-L-histidine.</text>
        <dbReference type="EC" id="2.7.13.3"/>
    </reaction>
</comment>
<dbReference type="SUPFAM" id="SSF52172">
    <property type="entry name" value="CheY-like"/>
    <property type="match status" value="1"/>
</dbReference>
<dbReference type="SMART" id="SM00387">
    <property type="entry name" value="HATPase_c"/>
    <property type="match status" value="1"/>
</dbReference>
<evidence type="ECO:0000259" key="12">
    <source>
        <dbReference type="PROSITE" id="PS50885"/>
    </source>
</evidence>
<evidence type="ECO:0000256" key="1">
    <source>
        <dbReference type="ARBA" id="ARBA00000085"/>
    </source>
</evidence>
<dbReference type="GO" id="GO:0000155">
    <property type="term" value="F:phosphorelay sensor kinase activity"/>
    <property type="evidence" value="ECO:0007669"/>
    <property type="project" value="InterPro"/>
</dbReference>
<feature type="modified residue" description="4-aspartylphosphate" evidence="7">
    <location>
        <position position="656"/>
    </location>
</feature>
<dbReference type="InterPro" id="IPR005467">
    <property type="entry name" value="His_kinase_dom"/>
</dbReference>
<dbReference type="InterPro" id="IPR003594">
    <property type="entry name" value="HATPase_dom"/>
</dbReference>
<dbReference type="SUPFAM" id="SSF55874">
    <property type="entry name" value="ATPase domain of HSP90 chaperone/DNA topoisomerase II/histidine kinase"/>
    <property type="match status" value="1"/>
</dbReference>
<evidence type="ECO:0000256" key="6">
    <source>
        <dbReference type="ARBA" id="ARBA00022777"/>
    </source>
</evidence>
<gene>
    <name evidence="13" type="ORF">D3P04_13950</name>
</gene>
<dbReference type="CDD" id="cd17546">
    <property type="entry name" value="REC_hyHK_CKI1_RcsC-like"/>
    <property type="match status" value="1"/>
</dbReference>
<reference evidence="14" key="1">
    <citation type="submission" date="2018-09" db="EMBL/GenBank/DDBJ databases">
        <title>Acidovorax cavernicola nov. sp. isolated from Gruta de las Maravillas (Aracena, Spain).</title>
        <authorList>
            <person name="Jurado V."/>
            <person name="Gutierrez-Patricio S."/>
            <person name="Gonzalez-Pimentel J.L."/>
            <person name="Miller A.Z."/>
            <person name="Laiz L."/>
            <person name="Saiz-Jimenez C."/>
        </authorList>
    </citation>
    <scope>NUCLEOTIDE SEQUENCE [LARGE SCALE GENOMIC DNA]</scope>
    <source>
        <strain evidence="14">1011MAR3C25</strain>
    </source>
</reference>
<accession>A0A418ST75</accession>
<evidence type="ECO:0000256" key="7">
    <source>
        <dbReference type="PROSITE-ProRule" id="PRU00169"/>
    </source>
</evidence>
<dbReference type="EMBL" id="QZCG01000009">
    <property type="protein sequence ID" value="RJE84109.1"/>
    <property type="molecule type" value="Genomic_DNA"/>
</dbReference>
<dbReference type="InterPro" id="IPR011006">
    <property type="entry name" value="CheY-like_superfamily"/>
</dbReference>
<keyword evidence="4 7" id="KW-0597">Phosphoprotein</keyword>
<keyword evidence="9" id="KW-0812">Transmembrane</keyword>
<evidence type="ECO:0000313" key="13">
    <source>
        <dbReference type="EMBL" id="RJE84109.1"/>
    </source>
</evidence>
<dbReference type="Gene3D" id="3.30.565.10">
    <property type="entry name" value="Histidine kinase-like ATPase, C-terminal domain"/>
    <property type="match status" value="1"/>
</dbReference>
<feature type="domain" description="Response regulatory" evidence="11">
    <location>
        <begin position="607"/>
        <end position="721"/>
    </location>
</feature>
<dbReference type="CDD" id="cd00082">
    <property type="entry name" value="HisKA"/>
    <property type="match status" value="1"/>
</dbReference>
<dbReference type="Gene3D" id="1.10.287.130">
    <property type="match status" value="1"/>
</dbReference>
<evidence type="ECO:0000259" key="10">
    <source>
        <dbReference type="PROSITE" id="PS50109"/>
    </source>
</evidence>
<dbReference type="OrthoDB" id="9801651at2"/>
<dbReference type="InterPro" id="IPR001789">
    <property type="entry name" value="Sig_transdc_resp-reg_receiver"/>
</dbReference>
<protein>
    <recommendedName>
        <fullName evidence="3">histidine kinase</fullName>
        <ecNumber evidence="3">2.7.13.3</ecNumber>
    </recommendedName>
</protein>
<sequence>MSRAGSRPSCARGWANEAPFVMRLAGTGSIARRLVLAGALVSIVSGVGLGGASALADLRRGIKIATGNADRILYSATPQLERAYWDVDLMTVQAILDRLVDDPLIRALWIEDLLLSPEQLRIAQIPRFQVERPAAEIPALVTSGLVPAERLTQKREIVLRAPDGVRAIARLDVTFSFAGFYNDFAQQALRIVLTAVLQALLLAALLFLLTRRYIISPLGVLSRAAQGLREGQGFRLTGPAAGRLGSRDDEISRLAQDFARTVAQMERYRDHLREEVEQRTAELVVARNDALAASRAKSAFLANMSHELRTPLNAITGLSELLLAERLPLASRRQVTDMQSAARQLLRSIDSVLDLSKLEGGHMVFEQRPFAVDAVFDEVIAQTRVLIGAPSPQLEGDIAPAVPLMITGDRQKLTQILLNLTSNAVKFTTRGRIALRIFRRGDRLRFSVFDSGTGIAERDQAVIFDPFTQADATISREVSGTGLGLAIAQEMAEGMGGRLALRSRPDMGSLFILDLPLDPAEQAAAASILPRPLLDIPDLRMQVRLGRMLHRARMTGETDGRRLRLADGTLSLDGTELPLPLTHRELRMAVEQADAELPSSPALREKRVLVVEDRKINREVMEELLRRNGVRAVSVPGASAALTALNHQHPDAIITDLHMPEMDGIALMGRLRGRGLTIPVIASSADVSTETRLACRNAGFTAFLPKPLTGATLLDTLTTVFRDAMPVLDDAALVRNTGGDQRMAARWKARIPDEIEDWRELLAGKVPLAEALHAIRGAALQLGATELCHVVQEKPVDMPRIEAALDRLRHAAMGPNGDQSP</sequence>
<feature type="transmembrane region" description="Helical" evidence="9">
    <location>
        <begin position="188"/>
        <end position="209"/>
    </location>
</feature>
<keyword evidence="9" id="KW-0472">Membrane</keyword>
<feature type="transmembrane region" description="Helical" evidence="9">
    <location>
        <begin position="34"/>
        <end position="56"/>
    </location>
</feature>
<evidence type="ECO:0000256" key="4">
    <source>
        <dbReference type="ARBA" id="ARBA00022553"/>
    </source>
</evidence>
<dbReference type="InterPro" id="IPR003660">
    <property type="entry name" value="HAMP_dom"/>
</dbReference>
<dbReference type="PANTHER" id="PTHR43047">
    <property type="entry name" value="TWO-COMPONENT HISTIDINE PROTEIN KINASE"/>
    <property type="match status" value="1"/>
</dbReference>
<organism evidence="13 14">
    <name type="scientific">Paracoccus onubensis</name>
    <dbReference type="NCBI Taxonomy" id="1675788"/>
    <lineage>
        <taxon>Bacteria</taxon>
        <taxon>Pseudomonadati</taxon>
        <taxon>Pseudomonadota</taxon>
        <taxon>Alphaproteobacteria</taxon>
        <taxon>Rhodobacterales</taxon>
        <taxon>Paracoccaceae</taxon>
        <taxon>Paracoccus</taxon>
    </lineage>
</organism>
<evidence type="ECO:0000313" key="14">
    <source>
        <dbReference type="Proteomes" id="UP000284202"/>
    </source>
</evidence>
<dbReference type="Proteomes" id="UP000284202">
    <property type="component" value="Unassembled WGS sequence"/>
</dbReference>
<evidence type="ECO:0000256" key="2">
    <source>
        <dbReference type="ARBA" id="ARBA00004370"/>
    </source>
</evidence>
<comment type="subcellular location">
    <subcellularLocation>
        <location evidence="2">Membrane</location>
    </subcellularLocation>
</comment>
<name>A0A418ST75_9RHOB</name>
<dbReference type="InterPro" id="IPR003661">
    <property type="entry name" value="HisK_dim/P_dom"/>
</dbReference>
<feature type="domain" description="Histidine kinase" evidence="10">
    <location>
        <begin position="303"/>
        <end position="519"/>
    </location>
</feature>
<dbReference type="InterPro" id="IPR036097">
    <property type="entry name" value="HisK_dim/P_sf"/>
</dbReference>
<evidence type="ECO:0000256" key="3">
    <source>
        <dbReference type="ARBA" id="ARBA00012438"/>
    </source>
</evidence>